<evidence type="ECO:0000313" key="2">
    <source>
        <dbReference type="Proteomes" id="UP001163152"/>
    </source>
</evidence>
<dbReference type="KEGG" id="tsin:OXH18_10800"/>
<organism evidence="1 2">
    <name type="scientific">Thermocoleostomius sinensis A174</name>
    <dbReference type="NCBI Taxonomy" id="2016057"/>
    <lineage>
        <taxon>Bacteria</taxon>
        <taxon>Bacillati</taxon>
        <taxon>Cyanobacteriota</taxon>
        <taxon>Cyanophyceae</taxon>
        <taxon>Oculatellales</taxon>
        <taxon>Oculatellaceae</taxon>
        <taxon>Thermocoleostomius</taxon>
    </lineage>
</organism>
<proteinExistence type="predicted"/>
<gene>
    <name evidence="1" type="ORF">OXH18_10800</name>
</gene>
<reference evidence="1" key="1">
    <citation type="submission" date="2022-12" db="EMBL/GenBank/DDBJ databases">
        <title>Polyphasic identification of a Novel Hot-Spring Cyanobacterium Ocullathermofonsia sinensis gen nov. sp. nov. and Genomic Insights on its Adaptations to the Thermal Habitat.</title>
        <authorList>
            <person name="Daroch M."/>
            <person name="Tang J."/>
            <person name="Jiang Y."/>
        </authorList>
    </citation>
    <scope>NUCLEOTIDE SEQUENCE</scope>
    <source>
        <strain evidence="1">PKUAC-SCTA174</strain>
    </source>
</reference>
<evidence type="ECO:0000313" key="1">
    <source>
        <dbReference type="EMBL" id="WAL62451.1"/>
    </source>
</evidence>
<dbReference type="RefSeq" id="WP_268612791.1">
    <property type="nucleotide sequence ID" value="NZ_CP113797.1"/>
</dbReference>
<dbReference type="AlphaFoldDB" id="A0A9E8ZGR1"/>
<evidence type="ECO:0008006" key="3">
    <source>
        <dbReference type="Google" id="ProtNLM"/>
    </source>
</evidence>
<keyword evidence="2" id="KW-1185">Reference proteome</keyword>
<sequence length="78" mass="8800">MDTVVTIEEILNLAGQLSLPDKVRLIEEIAPQITRDLVSSPVTPRKSLLGVWRGLDTIEAELAEARREMWTNFPRRGS</sequence>
<dbReference type="EMBL" id="CP113797">
    <property type="protein sequence ID" value="WAL62451.1"/>
    <property type="molecule type" value="Genomic_DNA"/>
</dbReference>
<name>A0A9E8ZGR1_9CYAN</name>
<dbReference type="Proteomes" id="UP001163152">
    <property type="component" value="Chromosome"/>
</dbReference>
<protein>
    <recommendedName>
        <fullName evidence="3">DUF2281 domain-containing protein</fullName>
    </recommendedName>
</protein>
<accession>A0A9E8ZGR1</accession>